<dbReference type="Proteomes" id="UP001443914">
    <property type="component" value="Unassembled WGS sequence"/>
</dbReference>
<organism evidence="2 3">
    <name type="scientific">Saponaria officinalis</name>
    <name type="common">Common soapwort</name>
    <name type="synonym">Lychnis saponaria</name>
    <dbReference type="NCBI Taxonomy" id="3572"/>
    <lineage>
        <taxon>Eukaryota</taxon>
        <taxon>Viridiplantae</taxon>
        <taxon>Streptophyta</taxon>
        <taxon>Embryophyta</taxon>
        <taxon>Tracheophyta</taxon>
        <taxon>Spermatophyta</taxon>
        <taxon>Magnoliopsida</taxon>
        <taxon>eudicotyledons</taxon>
        <taxon>Gunneridae</taxon>
        <taxon>Pentapetalae</taxon>
        <taxon>Caryophyllales</taxon>
        <taxon>Caryophyllaceae</taxon>
        <taxon>Caryophylleae</taxon>
        <taxon>Saponaria</taxon>
    </lineage>
</organism>
<comment type="caution">
    <text evidence="2">The sequence shown here is derived from an EMBL/GenBank/DDBJ whole genome shotgun (WGS) entry which is preliminary data.</text>
</comment>
<evidence type="ECO:0000256" key="1">
    <source>
        <dbReference type="SAM" id="MobiDB-lite"/>
    </source>
</evidence>
<gene>
    <name evidence="2" type="ORF">RND81_06G096200</name>
</gene>
<reference evidence="2" key="1">
    <citation type="submission" date="2024-03" db="EMBL/GenBank/DDBJ databases">
        <title>WGS assembly of Saponaria officinalis var. Norfolk2.</title>
        <authorList>
            <person name="Jenkins J."/>
            <person name="Shu S."/>
            <person name="Grimwood J."/>
            <person name="Barry K."/>
            <person name="Goodstein D."/>
            <person name="Schmutz J."/>
            <person name="Leebens-Mack J."/>
            <person name="Osbourn A."/>
        </authorList>
    </citation>
    <scope>NUCLEOTIDE SEQUENCE [LARGE SCALE GENOMIC DNA]</scope>
    <source>
        <strain evidence="2">JIC</strain>
    </source>
</reference>
<proteinExistence type="predicted"/>
<evidence type="ECO:0000313" key="3">
    <source>
        <dbReference type="Proteomes" id="UP001443914"/>
    </source>
</evidence>
<protein>
    <submittedName>
        <fullName evidence="2">Uncharacterized protein</fullName>
    </submittedName>
</protein>
<dbReference type="EMBL" id="JBDFQZ010000006">
    <property type="protein sequence ID" value="KAK9714464.1"/>
    <property type="molecule type" value="Genomic_DNA"/>
</dbReference>
<keyword evidence="3" id="KW-1185">Reference proteome</keyword>
<sequence length="110" mass="12372">MIRKVLQRTLTGHNSLNKEPEHGKHSQPSILDLLHLQLRKSFRILSQPQGVKTTTWVKRVNHLTKGPTSDTVTLNCAHQNNLTSPNGQDTLSMDQTRVTQVVKTTLAKDL</sequence>
<dbReference type="AlphaFoldDB" id="A0AAW1K9Y8"/>
<name>A0AAW1K9Y8_SAPOF</name>
<accession>A0AAW1K9Y8</accession>
<evidence type="ECO:0000313" key="2">
    <source>
        <dbReference type="EMBL" id="KAK9714464.1"/>
    </source>
</evidence>
<feature type="region of interest" description="Disordered" evidence="1">
    <location>
        <begin position="1"/>
        <end position="27"/>
    </location>
</feature>